<dbReference type="InterPro" id="IPR013785">
    <property type="entry name" value="Aldolase_TIM"/>
</dbReference>
<keyword evidence="4 7" id="KW-0665">Pyrimidine biosynthesis</keyword>
<dbReference type="InterPro" id="IPR011995">
    <property type="entry name" value="OMPdecase_type-2"/>
</dbReference>
<dbReference type="EC" id="4.1.1.23" evidence="7"/>
<evidence type="ECO:0000256" key="5">
    <source>
        <dbReference type="ARBA" id="ARBA00023239"/>
    </source>
</evidence>
<evidence type="ECO:0000313" key="10">
    <source>
        <dbReference type="Proteomes" id="UP001057877"/>
    </source>
</evidence>
<evidence type="ECO:0000256" key="4">
    <source>
        <dbReference type="ARBA" id="ARBA00022975"/>
    </source>
</evidence>
<evidence type="ECO:0000313" key="9">
    <source>
        <dbReference type="EMBL" id="UVI33077.1"/>
    </source>
</evidence>
<evidence type="ECO:0000256" key="6">
    <source>
        <dbReference type="ARBA" id="ARBA00049157"/>
    </source>
</evidence>
<gene>
    <name evidence="7 9" type="primary">pyrF</name>
    <name evidence="9" type="ORF">L1F29_15090</name>
</gene>
<dbReference type="PANTHER" id="PTHR43375:SF1">
    <property type="entry name" value="OROTIDINE 5'-PHOSPHATE DECARBOXYLASE"/>
    <property type="match status" value="1"/>
</dbReference>
<organism evidence="9 10">
    <name type="scientific">Paenibacillus spongiae</name>
    <dbReference type="NCBI Taxonomy" id="2909671"/>
    <lineage>
        <taxon>Bacteria</taxon>
        <taxon>Bacillati</taxon>
        <taxon>Bacillota</taxon>
        <taxon>Bacilli</taxon>
        <taxon>Bacillales</taxon>
        <taxon>Paenibacillaceae</taxon>
        <taxon>Paenibacillus</taxon>
    </lineage>
</organism>
<evidence type="ECO:0000256" key="3">
    <source>
        <dbReference type="ARBA" id="ARBA00022793"/>
    </source>
</evidence>
<dbReference type="HAMAP" id="MF_01215">
    <property type="entry name" value="OMPdecase_type2"/>
    <property type="match status" value="1"/>
</dbReference>
<dbReference type="Pfam" id="PF00215">
    <property type="entry name" value="OMPdecase"/>
    <property type="match status" value="1"/>
</dbReference>
<evidence type="ECO:0000256" key="7">
    <source>
        <dbReference type="HAMAP-Rule" id="MF_01215"/>
    </source>
</evidence>
<dbReference type="CDD" id="cd04725">
    <property type="entry name" value="OMP_decarboxylase_like"/>
    <property type="match status" value="1"/>
</dbReference>
<accession>A0ABY5SGH2</accession>
<evidence type="ECO:0000256" key="2">
    <source>
        <dbReference type="ARBA" id="ARBA00008847"/>
    </source>
</evidence>
<evidence type="ECO:0000256" key="1">
    <source>
        <dbReference type="ARBA" id="ARBA00004861"/>
    </source>
</evidence>
<dbReference type="SUPFAM" id="SSF51366">
    <property type="entry name" value="Ribulose-phoshate binding barrel"/>
    <property type="match status" value="1"/>
</dbReference>
<feature type="domain" description="Orotidine 5'-phosphate decarboxylase" evidence="8">
    <location>
        <begin position="18"/>
        <end position="277"/>
    </location>
</feature>
<proteinExistence type="inferred from homology"/>
<dbReference type="Gene3D" id="3.20.20.70">
    <property type="entry name" value="Aldolase class I"/>
    <property type="match status" value="1"/>
</dbReference>
<dbReference type="Proteomes" id="UP001057877">
    <property type="component" value="Chromosome"/>
</dbReference>
<evidence type="ECO:0000259" key="8">
    <source>
        <dbReference type="SMART" id="SM00934"/>
    </source>
</evidence>
<sequence>MRNFADKLIEEVSRKNSALVVGLDPDLEYFPDYLLEDVDLSSDESIADAIFEFNRIIIDAVADEVIAVKPQLAYYEVYGSFGIQALERTIAYARSKDLIVINDAKRGDIGSTSAAYARAYLGKGTMAGDMVTVNPFLGSDGYMPFIQAARDNNKGLFLLLKTSNPSSHELQDLQLANGKVLYDMLAEEIEKLAGDSAGVHGYSYIGAVVGGTYPEEAAKLRRALPHSIFLVPGFGIQGGRAEDLSEFFDDKGNGAVISSSRGIIYAYRNQRSDWSRIVESELIRYVREEASTAKEQINAVRFHKATR</sequence>
<dbReference type="EMBL" id="CP091430">
    <property type="protein sequence ID" value="UVI33077.1"/>
    <property type="molecule type" value="Genomic_DNA"/>
</dbReference>
<dbReference type="InterPro" id="IPR001754">
    <property type="entry name" value="OMPdeCOase_dom"/>
</dbReference>
<dbReference type="SMART" id="SM00934">
    <property type="entry name" value="OMPdecase"/>
    <property type="match status" value="1"/>
</dbReference>
<feature type="active site" description="Proton donor" evidence="7">
    <location>
        <position position="105"/>
    </location>
</feature>
<comment type="catalytic activity">
    <reaction evidence="6 7">
        <text>orotidine 5'-phosphate + H(+) = UMP + CO2</text>
        <dbReference type="Rhea" id="RHEA:11596"/>
        <dbReference type="ChEBI" id="CHEBI:15378"/>
        <dbReference type="ChEBI" id="CHEBI:16526"/>
        <dbReference type="ChEBI" id="CHEBI:57538"/>
        <dbReference type="ChEBI" id="CHEBI:57865"/>
        <dbReference type="EC" id="4.1.1.23"/>
    </reaction>
</comment>
<comment type="similarity">
    <text evidence="2 7">Belongs to the OMP decarboxylase family. Type 2 subfamily.</text>
</comment>
<keyword evidence="3 7" id="KW-0210">Decarboxylase</keyword>
<keyword evidence="5 7" id="KW-0456">Lyase</keyword>
<reference evidence="9" key="1">
    <citation type="submission" date="2022-01" db="EMBL/GenBank/DDBJ databases">
        <title>Paenibacillus spongiae sp. nov., isolated from marine sponge.</title>
        <authorList>
            <person name="Li Z."/>
            <person name="Zhang M."/>
        </authorList>
    </citation>
    <scope>NUCLEOTIDE SEQUENCE</scope>
    <source>
        <strain evidence="9">PHS-Z3</strain>
    </source>
</reference>
<dbReference type="GO" id="GO:0004590">
    <property type="term" value="F:orotidine-5'-phosphate decarboxylase activity"/>
    <property type="evidence" value="ECO:0007669"/>
    <property type="project" value="UniProtKB-EC"/>
</dbReference>
<protein>
    <recommendedName>
        <fullName evidence="7">Orotidine 5'-phosphate decarboxylase</fullName>
        <ecNumber evidence="7">4.1.1.23</ecNumber>
    </recommendedName>
    <alternativeName>
        <fullName evidence="7">OMP decarboxylase</fullName>
        <shortName evidence="7">OMPDCase</shortName>
        <shortName evidence="7">OMPdecase</shortName>
    </alternativeName>
</protein>
<dbReference type="NCBIfam" id="TIGR02127">
    <property type="entry name" value="pyrF_sub2"/>
    <property type="match status" value="1"/>
</dbReference>
<dbReference type="InterPro" id="IPR011060">
    <property type="entry name" value="RibuloseP-bd_barrel"/>
</dbReference>
<dbReference type="RefSeq" id="WP_258389130.1">
    <property type="nucleotide sequence ID" value="NZ_CP091430.1"/>
</dbReference>
<name>A0ABY5SGH2_9BACL</name>
<dbReference type="PANTHER" id="PTHR43375">
    <property type="entry name" value="OROTIDINE 5'-PHOSPHATE DECARBOXYLASE"/>
    <property type="match status" value="1"/>
</dbReference>
<comment type="pathway">
    <text evidence="1 7">Pyrimidine metabolism; UMP biosynthesis via de novo pathway; UMP from orotate: step 2/2.</text>
</comment>
<keyword evidence="10" id="KW-1185">Reference proteome</keyword>